<feature type="compositionally biased region" description="Basic and acidic residues" evidence="1">
    <location>
        <begin position="54"/>
        <end position="69"/>
    </location>
</feature>
<sequence>ADRHAGQGPPPREEPARRAVVRRLRRGRRLRGHDRAARARRARPRARHRLGAVGRRDGRDGRVQHHPRDGLPAAGRHDRHAAGVRRQPGAARRGPLAGLRPRRGAAHRLPGPARLAALPRLARRHPDLDHPRPAPVHPGHRGARRGRQPPHRGPRRDQGRLEAAGAAGRL</sequence>
<accession>A0A6J4P335</accession>
<dbReference type="EMBL" id="CADCUP010000153">
    <property type="protein sequence ID" value="CAA9402975.1"/>
    <property type="molecule type" value="Genomic_DNA"/>
</dbReference>
<evidence type="ECO:0000256" key="1">
    <source>
        <dbReference type="SAM" id="MobiDB-lite"/>
    </source>
</evidence>
<feature type="compositionally biased region" description="Basic and acidic residues" evidence="1">
    <location>
        <begin position="1"/>
        <end position="17"/>
    </location>
</feature>
<dbReference type="AlphaFoldDB" id="A0A6J4P335"/>
<feature type="compositionally biased region" description="Basic residues" evidence="1">
    <location>
        <begin position="138"/>
        <end position="154"/>
    </location>
</feature>
<proteinExistence type="predicted"/>
<name>A0A6J4P335_9ACTN</name>
<gene>
    <name evidence="2" type="ORF">AVDCRST_MAG06-2320</name>
</gene>
<evidence type="ECO:0000313" key="2">
    <source>
        <dbReference type="EMBL" id="CAA9402975.1"/>
    </source>
</evidence>
<reference evidence="2" key="1">
    <citation type="submission" date="2020-02" db="EMBL/GenBank/DDBJ databases">
        <authorList>
            <person name="Meier V. D."/>
        </authorList>
    </citation>
    <scope>NUCLEOTIDE SEQUENCE</scope>
    <source>
        <strain evidence="2">AVDCRST_MAG06</strain>
    </source>
</reference>
<feature type="compositionally biased region" description="Basic residues" evidence="1">
    <location>
        <begin position="19"/>
        <end position="50"/>
    </location>
</feature>
<organism evidence="2">
    <name type="scientific">uncultured Nocardioides sp</name>
    <dbReference type="NCBI Taxonomy" id="198441"/>
    <lineage>
        <taxon>Bacteria</taxon>
        <taxon>Bacillati</taxon>
        <taxon>Actinomycetota</taxon>
        <taxon>Actinomycetes</taxon>
        <taxon>Propionibacteriales</taxon>
        <taxon>Nocardioidaceae</taxon>
        <taxon>Nocardioides</taxon>
        <taxon>environmental samples</taxon>
    </lineage>
</organism>
<feature type="compositionally biased region" description="Low complexity" evidence="1">
    <location>
        <begin position="107"/>
        <end position="120"/>
    </location>
</feature>
<feature type="non-terminal residue" evidence="2">
    <location>
        <position position="170"/>
    </location>
</feature>
<feature type="compositionally biased region" description="Low complexity" evidence="1">
    <location>
        <begin position="84"/>
        <end position="99"/>
    </location>
</feature>
<feature type="region of interest" description="Disordered" evidence="1">
    <location>
        <begin position="1"/>
        <end position="170"/>
    </location>
</feature>
<protein>
    <submittedName>
        <fullName evidence="2">Uncharacterized protein</fullName>
    </submittedName>
</protein>
<feature type="non-terminal residue" evidence="2">
    <location>
        <position position="1"/>
    </location>
</feature>